<name>W1P4H8_AMBTC</name>
<feature type="transmembrane region" description="Helical" evidence="3">
    <location>
        <begin position="340"/>
        <end position="358"/>
    </location>
</feature>
<evidence type="ECO:0000313" key="5">
    <source>
        <dbReference type="Proteomes" id="UP000017836"/>
    </source>
</evidence>
<accession>W1P4H8</accession>
<evidence type="ECO:0000313" key="4">
    <source>
        <dbReference type="EMBL" id="ERN02559.1"/>
    </source>
</evidence>
<organism evidence="4 5">
    <name type="scientific">Amborella trichopoda</name>
    <dbReference type="NCBI Taxonomy" id="13333"/>
    <lineage>
        <taxon>Eukaryota</taxon>
        <taxon>Viridiplantae</taxon>
        <taxon>Streptophyta</taxon>
        <taxon>Embryophyta</taxon>
        <taxon>Tracheophyta</taxon>
        <taxon>Spermatophyta</taxon>
        <taxon>Magnoliopsida</taxon>
        <taxon>Amborellales</taxon>
        <taxon>Amborellaceae</taxon>
        <taxon>Amborella</taxon>
    </lineage>
</organism>
<keyword evidence="3" id="KW-1133">Transmembrane helix</keyword>
<dbReference type="AlphaFoldDB" id="W1P4H8"/>
<evidence type="ECO:0000256" key="3">
    <source>
        <dbReference type="SAM" id="Phobius"/>
    </source>
</evidence>
<dbReference type="Proteomes" id="UP000017836">
    <property type="component" value="Unassembled WGS sequence"/>
</dbReference>
<keyword evidence="1" id="KW-0175">Coiled coil</keyword>
<feature type="coiled-coil region" evidence="1">
    <location>
        <begin position="236"/>
        <end position="263"/>
    </location>
</feature>
<sequence length="359" mass="40197">MKLLSLRRRTWSLFDNLAAIFGRSERGAHLSHGEGFAPASSTRIEGESRPGSSVRASRAPRDHVFVEPKSTPPKKREDGERERKRKRGREPRPSPLLGKGRDLLHQYCGRLIPGWSSLPLLGLGRDPMSRVEVGVTSASSSHVTSTANPVSLDSPASGGPIGSSPLGLRAGSKAMTPLAFRDPALYVPPLDVIGFSTALRTCIFQEAIEYPRKDLADQQGLVRQCTQEWAQLVSKQNSLSEEVARLSRELENVKAEMEELKTRGPSLSSRRDSSWEALHQWSRELEQLDSDSAMVANLANLTVQEISHLREEKRVMLRCAEQLKAMIEESLDCFLKCMDFLISFSFYFSSCLLFFYWLF</sequence>
<dbReference type="HOGENOM" id="CLU_772421_0_0_1"/>
<protein>
    <submittedName>
        <fullName evidence="4">Uncharacterized protein</fullName>
    </submittedName>
</protein>
<keyword evidence="3" id="KW-0812">Transmembrane</keyword>
<evidence type="ECO:0000256" key="1">
    <source>
        <dbReference type="SAM" id="Coils"/>
    </source>
</evidence>
<keyword evidence="3" id="KW-0472">Membrane</keyword>
<dbReference type="EMBL" id="KI394524">
    <property type="protein sequence ID" value="ERN02559.1"/>
    <property type="molecule type" value="Genomic_DNA"/>
</dbReference>
<evidence type="ECO:0000256" key="2">
    <source>
        <dbReference type="SAM" id="MobiDB-lite"/>
    </source>
</evidence>
<feature type="region of interest" description="Disordered" evidence="2">
    <location>
        <begin position="28"/>
        <end position="100"/>
    </location>
</feature>
<proteinExistence type="predicted"/>
<keyword evidence="5" id="KW-1185">Reference proteome</keyword>
<gene>
    <name evidence="4" type="ORF">AMTR_s00087p00040780</name>
</gene>
<feature type="region of interest" description="Disordered" evidence="2">
    <location>
        <begin position="139"/>
        <end position="158"/>
    </location>
</feature>
<reference evidence="5" key="1">
    <citation type="journal article" date="2013" name="Science">
        <title>The Amborella genome and the evolution of flowering plants.</title>
        <authorList>
            <consortium name="Amborella Genome Project"/>
        </authorList>
    </citation>
    <scope>NUCLEOTIDE SEQUENCE [LARGE SCALE GENOMIC DNA]</scope>
</reference>
<dbReference type="Gramene" id="ERN02559">
    <property type="protein sequence ID" value="ERN02559"/>
    <property type="gene ID" value="AMTR_s00087p00040780"/>
</dbReference>